<reference evidence="2 3" key="1">
    <citation type="submission" date="2013-08" db="EMBL/GenBank/DDBJ databases">
        <authorList>
            <person name="Huang J."/>
            <person name="Wang G."/>
        </authorList>
    </citation>
    <scope>NUCLEOTIDE SEQUENCE [LARGE SCALE GENOMIC DNA]</scope>
    <source>
        <strain evidence="2 3">JSM 076056</strain>
    </source>
</reference>
<dbReference type="RefSeq" id="WP_051239738.1">
    <property type="nucleotide sequence ID" value="NZ_AULI01000006.1"/>
</dbReference>
<dbReference type="STRING" id="1385510.GCA_000425205_01660"/>
<proteinExistence type="predicted"/>
<name>A0A0A5IB22_9BACI</name>
<feature type="region of interest" description="Disordered" evidence="1">
    <location>
        <begin position="1"/>
        <end position="21"/>
    </location>
</feature>
<evidence type="ECO:0000256" key="1">
    <source>
        <dbReference type="SAM" id="MobiDB-lite"/>
    </source>
</evidence>
<dbReference type="eggNOG" id="ENOG5032S6I">
    <property type="taxonomic scope" value="Bacteria"/>
</dbReference>
<dbReference type="Proteomes" id="UP000030528">
    <property type="component" value="Unassembled WGS sequence"/>
</dbReference>
<gene>
    <name evidence="2" type="ORF">N781_14140</name>
</gene>
<evidence type="ECO:0000313" key="2">
    <source>
        <dbReference type="EMBL" id="KGX93007.1"/>
    </source>
</evidence>
<accession>A0A0A5IB22</accession>
<sequence>MFRQQQPFTQMPQMPNGMMQQGQMMPQGGQMGMNQQMNGHQNEHDKKDFCKKHMYYFVVIETNDGQTLEGIIDDMDSENVYLLMPVGEDEEGDRQYGYGGYGYGYGYPRRFRRFRRYYYPFFGVRRFFFPFFY</sequence>
<protein>
    <submittedName>
        <fullName evidence="2">Uncharacterized protein</fullName>
    </submittedName>
</protein>
<dbReference type="EMBL" id="AVPE01000004">
    <property type="protein sequence ID" value="KGX93007.1"/>
    <property type="molecule type" value="Genomic_DNA"/>
</dbReference>
<comment type="caution">
    <text evidence="2">The sequence shown here is derived from an EMBL/GenBank/DDBJ whole genome shotgun (WGS) entry which is preliminary data.</text>
</comment>
<dbReference type="AlphaFoldDB" id="A0A0A5IB22"/>
<organism evidence="2 3">
    <name type="scientific">Pontibacillus halophilus JSM 076056 = DSM 19796</name>
    <dbReference type="NCBI Taxonomy" id="1385510"/>
    <lineage>
        <taxon>Bacteria</taxon>
        <taxon>Bacillati</taxon>
        <taxon>Bacillota</taxon>
        <taxon>Bacilli</taxon>
        <taxon>Bacillales</taxon>
        <taxon>Bacillaceae</taxon>
        <taxon>Pontibacillus</taxon>
    </lineage>
</organism>
<evidence type="ECO:0000313" key="3">
    <source>
        <dbReference type="Proteomes" id="UP000030528"/>
    </source>
</evidence>
<keyword evidence="3" id="KW-1185">Reference proteome</keyword>